<dbReference type="Pfam" id="PF00112">
    <property type="entry name" value="Peptidase_C1"/>
    <property type="match status" value="1"/>
</dbReference>
<dbReference type="OrthoDB" id="387093at2759"/>
<evidence type="ECO:0000256" key="1">
    <source>
        <dbReference type="ARBA" id="ARBA00008455"/>
    </source>
</evidence>
<feature type="signal peptide" evidence="3">
    <location>
        <begin position="1"/>
        <end position="22"/>
    </location>
</feature>
<dbReference type="Gene3D" id="3.90.70.10">
    <property type="entry name" value="Cysteine proteinases"/>
    <property type="match status" value="1"/>
</dbReference>
<evidence type="ECO:0000256" key="2">
    <source>
        <dbReference type="ARBA" id="ARBA00023145"/>
    </source>
</evidence>
<name>A0A078AZE6_STYLE</name>
<reference evidence="6 7" key="1">
    <citation type="submission" date="2014-06" db="EMBL/GenBank/DDBJ databases">
        <authorList>
            <person name="Swart Estienne"/>
        </authorList>
    </citation>
    <scope>NUCLEOTIDE SEQUENCE [LARGE SCALE GENOMIC DNA]</scope>
    <source>
        <strain evidence="6 7">130c</strain>
    </source>
</reference>
<keyword evidence="3" id="KW-0732">Signal</keyword>
<feature type="domain" description="Peptidase C1A papain C-terminal" evidence="4">
    <location>
        <begin position="126"/>
        <end position="343"/>
    </location>
</feature>
<gene>
    <name evidence="6" type="primary">Contig9198.g9841</name>
    <name evidence="6" type="ORF">STYLEM_15672</name>
</gene>
<accession>A0A078AZE6</accession>
<dbReference type="PANTHER" id="PTHR12411">
    <property type="entry name" value="CYSTEINE PROTEASE FAMILY C1-RELATED"/>
    <property type="match status" value="1"/>
</dbReference>
<dbReference type="GO" id="GO:0006508">
    <property type="term" value="P:proteolysis"/>
    <property type="evidence" value="ECO:0007669"/>
    <property type="project" value="InterPro"/>
</dbReference>
<dbReference type="AlphaFoldDB" id="A0A078AZE6"/>
<dbReference type="OMA" id="FSSWAFT"/>
<protein>
    <submittedName>
        <fullName evidence="6">Cathepsin l</fullName>
    </submittedName>
</protein>
<feature type="domain" description="Cathepsin propeptide inhibitor" evidence="5">
    <location>
        <begin position="43"/>
        <end position="97"/>
    </location>
</feature>
<dbReference type="InterPro" id="IPR013128">
    <property type="entry name" value="Peptidase_C1A"/>
</dbReference>
<keyword evidence="7" id="KW-1185">Reference proteome</keyword>
<evidence type="ECO:0000259" key="4">
    <source>
        <dbReference type="SMART" id="SM00645"/>
    </source>
</evidence>
<dbReference type="Proteomes" id="UP000039865">
    <property type="component" value="Unassembled WGS sequence"/>
</dbReference>
<organism evidence="6 7">
    <name type="scientific">Stylonychia lemnae</name>
    <name type="common">Ciliate</name>
    <dbReference type="NCBI Taxonomy" id="5949"/>
    <lineage>
        <taxon>Eukaryota</taxon>
        <taxon>Sar</taxon>
        <taxon>Alveolata</taxon>
        <taxon>Ciliophora</taxon>
        <taxon>Intramacronucleata</taxon>
        <taxon>Spirotrichea</taxon>
        <taxon>Stichotrichia</taxon>
        <taxon>Sporadotrichida</taxon>
        <taxon>Oxytrichidae</taxon>
        <taxon>Stylonychinae</taxon>
        <taxon>Stylonychia</taxon>
    </lineage>
</organism>
<evidence type="ECO:0000256" key="3">
    <source>
        <dbReference type="SAM" id="SignalP"/>
    </source>
</evidence>
<evidence type="ECO:0000313" key="6">
    <source>
        <dbReference type="EMBL" id="CDW86577.1"/>
    </source>
</evidence>
<sequence>MLKTGSLVTLLLLGLISYQAYAERVSFRPYVIDIPTTPEDNQFLEYISQFSKSYTSTSEFNLRKEIFKRNLRLINMYKSSNYKMGLNFFADFTPGEIFARLKYADHKTQAKSDTEDQPKLEKPLDIPQSVNWVQLGAVSAVKDQGQCGANWAYAAASAIESAYYVMYRDKLTELSAQQLIDCVPQTAGNGCGTVQSIDDVVSYLKLNDMEKESDYQTQAKSGDACNYDKNKRAVKIYQPPLYPTANSQSALMKAIVEGPVLAEINADIPFIFYQSGIIDADDCTTSHIHPVLVVGYGVEGNITYYLVKNSWGQTWGEKGYARIAAKGDGPGVCGIQNRLTFFIADNSDS</sequence>
<evidence type="ECO:0000313" key="7">
    <source>
        <dbReference type="Proteomes" id="UP000039865"/>
    </source>
</evidence>
<dbReference type="InParanoid" id="A0A078AZE6"/>
<dbReference type="SUPFAM" id="SSF54001">
    <property type="entry name" value="Cysteine proteinases"/>
    <property type="match status" value="1"/>
</dbReference>
<dbReference type="InterPro" id="IPR039417">
    <property type="entry name" value="Peptidase_C1A_papain-like"/>
</dbReference>
<comment type="similarity">
    <text evidence="1">Belongs to the peptidase C1 family.</text>
</comment>
<dbReference type="SMART" id="SM00645">
    <property type="entry name" value="Pept_C1"/>
    <property type="match status" value="1"/>
</dbReference>
<feature type="chain" id="PRO_5018571870" evidence="3">
    <location>
        <begin position="23"/>
        <end position="349"/>
    </location>
</feature>
<proteinExistence type="inferred from homology"/>
<dbReference type="PRINTS" id="PR00705">
    <property type="entry name" value="PAPAIN"/>
</dbReference>
<dbReference type="CDD" id="cd02248">
    <property type="entry name" value="Peptidase_C1A"/>
    <property type="match status" value="1"/>
</dbReference>
<dbReference type="InterPro" id="IPR038765">
    <property type="entry name" value="Papain-like_cys_pep_sf"/>
</dbReference>
<dbReference type="EMBL" id="CCKQ01014790">
    <property type="protein sequence ID" value="CDW86577.1"/>
    <property type="molecule type" value="Genomic_DNA"/>
</dbReference>
<dbReference type="Pfam" id="PF08246">
    <property type="entry name" value="Inhibitor_I29"/>
    <property type="match status" value="1"/>
</dbReference>
<dbReference type="GO" id="GO:0008234">
    <property type="term" value="F:cysteine-type peptidase activity"/>
    <property type="evidence" value="ECO:0007669"/>
    <property type="project" value="InterPro"/>
</dbReference>
<dbReference type="SMART" id="SM00848">
    <property type="entry name" value="Inhibitor_I29"/>
    <property type="match status" value="1"/>
</dbReference>
<evidence type="ECO:0000259" key="5">
    <source>
        <dbReference type="SMART" id="SM00848"/>
    </source>
</evidence>
<keyword evidence="2" id="KW-0865">Zymogen</keyword>
<dbReference type="InterPro" id="IPR013201">
    <property type="entry name" value="Prot_inhib_I29"/>
</dbReference>
<dbReference type="InterPro" id="IPR000668">
    <property type="entry name" value="Peptidase_C1A_C"/>
</dbReference>